<keyword evidence="2" id="KW-1185">Reference proteome</keyword>
<sequence length="66" mass="7053">MSVSSVGVSHLVNAGKAACVDHPPPYCDRHLGAGAADPWRLAAARVRWTAEEIADRRFPQVELGEG</sequence>
<organism evidence="1 2">
    <name type="scientific">Streptomyces varsoviensis</name>
    <dbReference type="NCBI Taxonomy" id="67373"/>
    <lineage>
        <taxon>Bacteria</taxon>
        <taxon>Bacillati</taxon>
        <taxon>Actinomycetota</taxon>
        <taxon>Actinomycetes</taxon>
        <taxon>Kitasatosporales</taxon>
        <taxon>Streptomycetaceae</taxon>
        <taxon>Streptomyces</taxon>
    </lineage>
</organism>
<reference evidence="1 2" key="1">
    <citation type="submission" date="2015-07" db="EMBL/GenBank/DDBJ databases">
        <authorList>
            <person name="Ju K.-S."/>
            <person name="Doroghazi J.R."/>
            <person name="Metcalf W.W."/>
        </authorList>
    </citation>
    <scope>NUCLEOTIDE SEQUENCE [LARGE SCALE GENOMIC DNA]</scope>
    <source>
        <strain evidence="1 2">NRRL B-3589</strain>
    </source>
</reference>
<gene>
    <name evidence="1" type="ORF">ADK38_21140</name>
</gene>
<dbReference type="EMBL" id="LGUT01001803">
    <property type="protein sequence ID" value="KOG88197.1"/>
    <property type="molecule type" value="Genomic_DNA"/>
</dbReference>
<name>A0ABR5J460_9ACTN</name>
<evidence type="ECO:0000313" key="1">
    <source>
        <dbReference type="EMBL" id="KOG88197.1"/>
    </source>
</evidence>
<comment type="caution">
    <text evidence="1">The sequence shown here is derived from an EMBL/GenBank/DDBJ whole genome shotgun (WGS) entry which is preliminary data.</text>
</comment>
<proteinExistence type="predicted"/>
<protein>
    <submittedName>
        <fullName evidence="1">Uncharacterized protein</fullName>
    </submittedName>
</protein>
<accession>A0ABR5J460</accession>
<evidence type="ECO:0000313" key="2">
    <source>
        <dbReference type="Proteomes" id="UP000037020"/>
    </source>
</evidence>
<dbReference type="Proteomes" id="UP000037020">
    <property type="component" value="Unassembled WGS sequence"/>
</dbReference>